<evidence type="ECO:0000259" key="3">
    <source>
        <dbReference type="SMART" id="SM00854"/>
    </source>
</evidence>
<dbReference type="InterPro" id="IPR019079">
    <property type="entry name" value="Capsule_synth_CapA"/>
</dbReference>
<dbReference type="SMART" id="SM00854">
    <property type="entry name" value="PGA_cap"/>
    <property type="match status" value="1"/>
</dbReference>
<comment type="similarity">
    <text evidence="1">Belongs to the CapA family.</text>
</comment>
<name>A0A075RGH2_BRELA</name>
<dbReference type="Proteomes" id="UP000005850">
    <property type="component" value="Chromosome"/>
</dbReference>
<dbReference type="HOGENOM" id="CLU_038823_2_2_9"/>
<dbReference type="AlphaFoldDB" id="A0A075RGH2"/>
<dbReference type="PANTHER" id="PTHR33393">
    <property type="entry name" value="POLYGLUTAMINE SYNTHESIS ACCESSORY PROTEIN RV0574C-RELATED"/>
    <property type="match status" value="1"/>
</dbReference>
<dbReference type="PANTHER" id="PTHR33393:SF13">
    <property type="entry name" value="PGA BIOSYNTHESIS PROTEIN CAPA"/>
    <property type="match status" value="1"/>
</dbReference>
<feature type="transmembrane region" description="Helical" evidence="2">
    <location>
        <begin position="26"/>
        <end position="48"/>
    </location>
</feature>
<dbReference type="InterPro" id="IPR029052">
    <property type="entry name" value="Metallo-depent_PP-like"/>
</dbReference>
<dbReference type="InterPro" id="IPR052169">
    <property type="entry name" value="CW_Biosynth-Accessory"/>
</dbReference>
<sequence length="392" mass="43485">MVQQKPSRLQIRRNKKKQEQRKRLRLLILANTVLLTVGLLIVACIYLPEKIDNFFSSQNGASSDSTKPTPDNVRLTFAGDIMMSGHVETLLKDKGYDHAFTHVKDIFLADDYTIGNLETPITEKGSPAANKQFVYKSSPEAVTAMKKSGIDLVNLANNHSMDQGEDGLLDTMYTLDKEKIAYVGAGVNADRAYSPVFVERNGIKMAFFGFSRVVPEISWYASKNKTGLAVMYDPKRAVEAVQAAKKEADLVIVIAHWGKEKVDFPVEHQKELAKALVSAGADLIVGGHPHVLQGFEQLDGKWVAYSMGNFIFTRATQPKTWETMLLQATLTKEGVKELKMIPYHAELGQAVPMNEENSRQLIKRIESISSGVTIAEDGTITASEKRANTNHE</sequence>
<dbReference type="Gene3D" id="3.60.21.10">
    <property type="match status" value="1"/>
</dbReference>
<evidence type="ECO:0000256" key="2">
    <source>
        <dbReference type="SAM" id="Phobius"/>
    </source>
</evidence>
<dbReference type="eggNOG" id="COG2843">
    <property type="taxonomic scope" value="Bacteria"/>
</dbReference>
<evidence type="ECO:0000313" key="4">
    <source>
        <dbReference type="EMBL" id="AIG28330.1"/>
    </source>
</evidence>
<dbReference type="SUPFAM" id="SSF56300">
    <property type="entry name" value="Metallo-dependent phosphatases"/>
    <property type="match status" value="1"/>
</dbReference>
<reference evidence="4 5" key="1">
    <citation type="journal article" date="2011" name="J. Bacteriol.">
        <title>Genome sequence of Brevibacillus laterosporus LMG 15441, a pathogen of invertebrates.</title>
        <authorList>
            <person name="Djukic M."/>
            <person name="Poehlein A."/>
            <person name="Thurmer A."/>
            <person name="Daniel R."/>
        </authorList>
    </citation>
    <scope>NUCLEOTIDE SEQUENCE [LARGE SCALE GENOMIC DNA]</scope>
    <source>
        <strain evidence="4 5">LMG 15441</strain>
    </source>
</reference>
<keyword evidence="5" id="KW-1185">Reference proteome</keyword>
<dbReference type="RefSeq" id="WP_003334679.1">
    <property type="nucleotide sequence ID" value="NZ_CP007806.1"/>
</dbReference>
<dbReference type="Pfam" id="PF09587">
    <property type="entry name" value="PGA_cap"/>
    <property type="match status" value="1"/>
</dbReference>
<dbReference type="KEGG" id="blr:BRLA_c040530"/>
<keyword evidence="2" id="KW-0472">Membrane</keyword>
<evidence type="ECO:0000256" key="1">
    <source>
        <dbReference type="ARBA" id="ARBA00005662"/>
    </source>
</evidence>
<gene>
    <name evidence="4" type="primary">capA_2</name>
    <name evidence="4" type="ORF">BRLA_c040530</name>
</gene>
<accession>A0A075RGH2</accession>
<keyword evidence="2" id="KW-1133">Transmembrane helix</keyword>
<proteinExistence type="inferred from homology"/>
<organism evidence="4 5">
    <name type="scientific">Brevibacillus laterosporus LMG 15441</name>
    <dbReference type="NCBI Taxonomy" id="1042163"/>
    <lineage>
        <taxon>Bacteria</taxon>
        <taxon>Bacillati</taxon>
        <taxon>Bacillota</taxon>
        <taxon>Bacilli</taxon>
        <taxon>Bacillales</taxon>
        <taxon>Paenibacillaceae</taxon>
        <taxon>Brevibacillus</taxon>
    </lineage>
</organism>
<evidence type="ECO:0000313" key="5">
    <source>
        <dbReference type="Proteomes" id="UP000005850"/>
    </source>
</evidence>
<dbReference type="CDD" id="cd07381">
    <property type="entry name" value="MPP_CapA"/>
    <property type="match status" value="1"/>
</dbReference>
<keyword evidence="2" id="KW-0812">Transmembrane</keyword>
<dbReference type="EMBL" id="CP007806">
    <property type="protein sequence ID" value="AIG28330.1"/>
    <property type="molecule type" value="Genomic_DNA"/>
</dbReference>
<feature type="domain" description="Capsule synthesis protein CapA" evidence="3">
    <location>
        <begin position="74"/>
        <end position="314"/>
    </location>
</feature>
<dbReference type="STRING" id="1042163.BRLA_c040530"/>
<protein>
    <submittedName>
        <fullName evidence="4">Capsule biosynthesis protein CapA</fullName>
    </submittedName>
</protein>